<dbReference type="Proteomes" id="UP000249522">
    <property type="component" value="Unassembled WGS sequence"/>
</dbReference>
<protein>
    <submittedName>
        <fullName evidence="2">DNA primase</fullName>
    </submittedName>
</protein>
<feature type="domain" description="Toprim" evidence="1">
    <location>
        <begin position="2"/>
        <end position="86"/>
    </location>
</feature>
<comment type="caution">
    <text evidence="2">The sequence shown here is derived from an EMBL/GenBank/DDBJ whole genome shotgun (WGS) entry which is preliminary data.</text>
</comment>
<dbReference type="InterPro" id="IPR006171">
    <property type="entry name" value="TOPRIM_dom"/>
</dbReference>
<dbReference type="OrthoDB" id="2417742at2"/>
<accession>A0A2W1L5F2</accession>
<dbReference type="GO" id="GO:0043822">
    <property type="term" value="F:ribonuclease M5 activity"/>
    <property type="evidence" value="ECO:0007669"/>
    <property type="project" value="TreeGrafter"/>
</dbReference>
<evidence type="ECO:0000259" key="1">
    <source>
        <dbReference type="PROSITE" id="PS50880"/>
    </source>
</evidence>
<dbReference type="CDD" id="cd01027">
    <property type="entry name" value="TOPRIM_RNase_M5_like"/>
    <property type="match status" value="1"/>
</dbReference>
<dbReference type="InterPro" id="IPR034141">
    <property type="entry name" value="TOPRIM_RNase_M5-like"/>
</dbReference>
<dbReference type="PROSITE" id="PS50880">
    <property type="entry name" value="TOPRIM"/>
    <property type="match status" value="1"/>
</dbReference>
<organism evidence="2 3">
    <name type="scientific">Paenibacillus sambharensis</name>
    <dbReference type="NCBI Taxonomy" id="1803190"/>
    <lineage>
        <taxon>Bacteria</taxon>
        <taxon>Bacillati</taxon>
        <taxon>Bacillota</taxon>
        <taxon>Bacilli</taxon>
        <taxon>Bacillales</taxon>
        <taxon>Paenibacillaceae</taxon>
        <taxon>Paenibacillus</taxon>
    </lineage>
</organism>
<name>A0A2W1L5F2_9BACL</name>
<evidence type="ECO:0000313" key="3">
    <source>
        <dbReference type="Proteomes" id="UP000249522"/>
    </source>
</evidence>
<dbReference type="PANTHER" id="PTHR39156">
    <property type="entry name" value="RIBONUCLEASE M5"/>
    <property type="match status" value="1"/>
</dbReference>
<dbReference type="EMBL" id="QKRB01000053">
    <property type="protein sequence ID" value="PZD94506.1"/>
    <property type="molecule type" value="Genomic_DNA"/>
</dbReference>
<gene>
    <name evidence="2" type="ORF">DNH61_18390</name>
</gene>
<keyword evidence="3" id="KW-1185">Reference proteome</keyword>
<dbReference type="RefSeq" id="WP_111148342.1">
    <property type="nucleotide sequence ID" value="NZ_QKRB01000053.1"/>
</dbReference>
<sequence>MDIVIIVEGKNDRSRLKRVVTDEVDIFCTYGTPGTLQVERLIKQVNGREVYIFTDNDSSGKRIRGILRDAFPDAEHIYTRRGYPGVEGTPEPYLLAQLDKAGLGEYLIFPEPDPAMERWSKEDQI</sequence>
<dbReference type="SMART" id="SM00493">
    <property type="entry name" value="TOPRIM"/>
    <property type="match status" value="1"/>
</dbReference>
<dbReference type="Pfam" id="PF01751">
    <property type="entry name" value="Toprim"/>
    <property type="match status" value="1"/>
</dbReference>
<proteinExistence type="predicted"/>
<dbReference type="AlphaFoldDB" id="A0A2W1L5F2"/>
<reference evidence="2 3" key="1">
    <citation type="submission" date="2018-06" db="EMBL/GenBank/DDBJ databases">
        <title>Paenibacillus imtechensis sp. nov.</title>
        <authorList>
            <person name="Pinnaka A.K."/>
            <person name="Singh H."/>
            <person name="Kaur M."/>
        </authorList>
    </citation>
    <scope>NUCLEOTIDE SEQUENCE [LARGE SCALE GENOMIC DNA]</scope>
    <source>
        <strain evidence="2 3">SMB1</strain>
    </source>
</reference>
<dbReference type="Gene3D" id="3.40.1360.10">
    <property type="match status" value="1"/>
</dbReference>
<dbReference type="PANTHER" id="PTHR39156:SF2">
    <property type="entry name" value="DNA PRIMASE (BACTERIAL TYPE) AND SMALL PRIMASE-LIKE PROTEINS"/>
    <property type="match status" value="1"/>
</dbReference>
<evidence type="ECO:0000313" key="2">
    <source>
        <dbReference type="EMBL" id="PZD94506.1"/>
    </source>
</evidence>
<dbReference type="GO" id="GO:0006364">
    <property type="term" value="P:rRNA processing"/>
    <property type="evidence" value="ECO:0007669"/>
    <property type="project" value="TreeGrafter"/>
</dbReference>
<dbReference type="SUPFAM" id="SSF110455">
    <property type="entry name" value="Toprim domain"/>
    <property type="match status" value="1"/>
</dbReference>